<evidence type="ECO:0000313" key="1">
    <source>
        <dbReference type="EMBL" id="MBJ8342798.1"/>
    </source>
</evidence>
<protein>
    <submittedName>
        <fullName evidence="1">Uncharacterized protein</fullName>
    </submittedName>
</protein>
<reference evidence="1" key="1">
    <citation type="submission" date="2020-12" db="EMBL/GenBank/DDBJ databases">
        <title>Antrihabitans popcorni sp. nov. and Antrihabitans auranticaus sp. nov., isolated from a larva cave.</title>
        <authorList>
            <person name="Lee S.D."/>
            <person name="Kim I.S."/>
        </authorList>
    </citation>
    <scope>NUCLEOTIDE SEQUENCE</scope>
    <source>
        <strain evidence="1">YC3-6</strain>
    </source>
</reference>
<dbReference type="EMBL" id="JAEMNV010000014">
    <property type="protein sequence ID" value="MBJ8342798.1"/>
    <property type="molecule type" value="Genomic_DNA"/>
</dbReference>
<accession>A0A934U799</accession>
<name>A0A934U799_9NOCA</name>
<gene>
    <name evidence="1" type="ORF">JGU71_28300</name>
</gene>
<dbReference type="AlphaFoldDB" id="A0A934U799"/>
<sequence length="91" mass="10332">MTTPRNGMRAASTIERFTAWAMCPRCKSVDCHSIRPPKPALDPDDVAEWEADHVTMHGWNGFIRHIPPKPLDESVFEVIRICKCGKEWGQA</sequence>
<organism evidence="1 2">
    <name type="scientific">Antrihabitans stalagmiti</name>
    <dbReference type="NCBI Taxonomy" id="2799499"/>
    <lineage>
        <taxon>Bacteria</taxon>
        <taxon>Bacillati</taxon>
        <taxon>Actinomycetota</taxon>
        <taxon>Actinomycetes</taxon>
        <taxon>Mycobacteriales</taxon>
        <taxon>Nocardiaceae</taxon>
        <taxon>Antrihabitans</taxon>
    </lineage>
</organism>
<comment type="caution">
    <text evidence="1">The sequence shown here is derived from an EMBL/GenBank/DDBJ whole genome shotgun (WGS) entry which is preliminary data.</text>
</comment>
<keyword evidence="2" id="KW-1185">Reference proteome</keyword>
<proteinExistence type="predicted"/>
<dbReference type="RefSeq" id="WP_199708501.1">
    <property type="nucleotide sequence ID" value="NZ_JAEMNV010000014.1"/>
</dbReference>
<evidence type="ECO:0000313" key="2">
    <source>
        <dbReference type="Proteomes" id="UP000655868"/>
    </source>
</evidence>
<dbReference type="Proteomes" id="UP000655868">
    <property type="component" value="Unassembled WGS sequence"/>
</dbReference>